<dbReference type="InterPro" id="IPR012334">
    <property type="entry name" value="Pectin_lyas_fold"/>
</dbReference>
<organism evidence="2 3">
    <name type="scientific">Halobellus limi</name>
    <dbReference type="NCBI Taxonomy" id="699433"/>
    <lineage>
        <taxon>Archaea</taxon>
        <taxon>Methanobacteriati</taxon>
        <taxon>Methanobacteriota</taxon>
        <taxon>Stenosarchaea group</taxon>
        <taxon>Halobacteria</taxon>
        <taxon>Halobacteriales</taxon>
        <taxon>Haloferacaceae</taxon>
        <taxon>Halobellus</taxon>
    </lineage>
</organism>
<reference evidence="2 3" key="1">
    <citation type="submission" date="2016-10" db="EMBL/GenBank/DDBJ databases">
        <authorList>
            <person name="de Groot N.N."/>
        </authorList>
    </citation>
    <scope>NUCLEOTIDE SEQUENCE [LARGE SCALE GENOMIC DNA]</scope>
    <source>
        <strain evidence="2 3">CGMCC 1.10331</strain>
    </source>
</reference>
<evidence type="ECO:0000313" key="3">
    <source>
        <dbReference type="Proteomes" id="UP000236740"/>
    </source>
</evidence>
<accession>A0A1H6BDK2</accession>
<dbReference type="RefSeq" id="WP_136361907.1">
    <property type="nucleotide sequence ID" value="NZ_CP031312.1"/>
</dbReference>
<evidence type="ECO:0000313" key="4">
    <source>
        <dbReference type="Proteomes" id="UP000296733"/>
    </source>
</evidence>
<dbReference type="GeneID" id="39859644"/>
<dbReference type="Proteomes" id="UP000296733">
    <property type="component" value="Plasmid unnamed1"/>
</dbReference>
<evidence type="ECO:0000313" key="1">
    <source>
        <dbReference type="EMBL" id="QCC49269.1"/>
    </source>
</evidence>
<geneLocation type="plasmid" evidence="1">
    <name>unnamed1</name>
</geneLocation>
<keyword evidence="1" id="KW-0614">Plasmid</keyword>
<proteinExistence type="predicted"/>
<dbReference type="InterPro" id="IPR011050">
    <property type="entry name" value="Pectin_lyase_fold/virulence"/>
</dbReference>
<evidence type="ECO:0000313" key="2">
    <source>
        <dbReference type="EMBL" id="SEG58347.1"/>
    </source>
</evidence>
<dbReference type="EMBL" id="CP031312">
    <property type="protein sequence ID" value="QCC49269.1"/>
    <property type="molecule type" value="Genomic_DNA"/>
</dbReference>
<protein>
    <submittedName>
        <fullName evidence="2">Uncharacterized protein</fullName>
    </submittedName>
</protein>
<sequence length="62" mass="6681">MVVGIRDHGATVDGMDDTKAINRAIAPAAPNGTVYLHEDDVLIGEYDRVPIRLTEDQGGLTF</sequence>
<dbReference type="AlphaFoldDB" id="A0A1H6BDK2"/>
<name>A0A1H6BDK2_9EURY</name>
<keyword evidence="3" id="KW-1185">Reference proteome</keyword>
<gene>
    <name evidence="1" type="ORF">DV707_16105</name>
    <name evidence="2" type="ORF">SAMN04488133_2748</name>
</gene>
<dbReference type="Proteomes" id="UP000236740">
    <property type="component" value="Unassembled WGS sequence"/>
</dbReference>
<dbReference type="Gene3D" id="2.160.20.10">
    <property type="entry name" value="Single-stranded right-handed beta-helix, Pectin lyase-like"/>
    <property type="match status" value="1"/>
</dbReference>
<dbReference type="SUPFAM" id="SSF51126">
    <property type="entry name" value="Pectin lyase-like"/>
    <property type="match status" value="1"/>
</dbReference>
<dbReference type="EMBL" id="FNVN01000004">
    <property type="protein sequence ID" value="SEG58347.1"/>
    <property type="molecule type" value="Genomic_DNA"/>
</dbReference>
<dbReference type="KEGG" id="hlm:DV707_16105"/>
<reference evidence="1 4" key="2">
    <citation type="journal article" date="2019" name="Nat. Commun.">
        <title>A new type of DNA phosphorothioation-based antiviral system in archaea.</title>
        <authorList>
            <person name="Xiong L."/>
            <person name="Liu S."/>
            <person name="Chen S."/>
            <person name="Xiao Y."/>
            <person name="Zhu B."/>
            <person name="Gao Y."/>
            <person name="Zhang Y."/>
            <person name="Chen B."/>
            <person name="Luo J."/>
            <person name="Deng Z."/>
            <person name="Chen X."/>
            <person name="Wang L."/>
            <person name="Chen S."/>
        </authorList>
    </citation>
    <scope>NUCLEOTIDE SEQUENCE [LARGE SCALE GENOMIC DNA]</scope>
    <source>
        <strain evidence="1 4">CGMCC 1.10331</strain>
        <plasmid evidence="1 4">unnamed1</plasmid>
    </source>
</reference>